<evidence type="ECO:0000256" key="5">
    <source>
        <dbReference type="ARBA" id="ARBA00022679"/>
    </source>
</evidence>
<feature type="site" description="Interaction with substrate rRNA" evidence="9">
    <location>
        <position position="101"/>
    </location>
</feature>
<dbReference type="CDD" id="cd18088">
    <property type="entry name" value="Nep1-like"/>
    <property type="match status" value="1"/>
</dbReference>
<dbReference type="InterPro" id="IPR029026">
    <property type="entry name" value="tRNA_m1G_MTases_N"/>
</dbReference>
<feature type="site" description="Stabilizes Arg-xx" evidence="9">
    <location>
        <position position="61"/>
    </location>
</feature>
<keyword evidence="8 9" id="KW-0694">RNA-binding</keyword>
<keyword evidence="7 9" id="KW-0699">rRNA-binding</keyword>
<evidence type="ECO:0000256" key="7">
    <source>
        <dbReference type="ARBA" id="ARBA00022730"/>
    </source>
</evidence>
<gene>
    <name evidence="9" type="primary">nep1</name>
    <name evidence="10" type="ORF">B9Q01_06820</name>
</gene>
<keyword evidence="6 9" id="KW-0949">S-adenosyl-L-methionine</keyword>
<dbReference type="GO" id="GO:0070037">
    <property type="term" value="F:rRNA (pseudouridine) methyltransferase activity"/>
    <property type="evidence" value="ECO:0007669"/>
    <property type="project" value="UniProtKB-UniRule"/>
</dbReference>
<reference evidence="10 11" key="1">
    <citation type="submission" date="2017-04" db="EMBL/GenBank/DDBJ databases">
        <title>Novel microbial lineages endemic to geothermal iron-oxide mats fill important gaps in the evolutionary history of Archaea.</title>
        <authorList>
            <person name="Jay Z.J."/>
            <person name="Beam J.P."/>
            <person name="Dlakic M."/>
            <person name="Rusch D.B."/>
            <person name="Kozubal M.A."/>
            <person name="Inskeep W.P."/>
        </authorList>
    </citation>
    <scope>NUCLEOTIDE SEQUENCE [LARGE SCALE GENOMIC DNA]</scope>
    <source>
        <strain evidence="10">OSP_D</strain>
    </source>
</reference>
<keyword evidence="3 9" id="KW-0698">rRNA processing</keyword>
<dbReference type="InterPro" id="IPR023503">
    <property type="entry name" value="Ribosome_NEP1_arc"/>
</dbReference>
<sequence length="209" mass="23508">MRFILVDSALELVPKEIAKHPAVVKNAKKRNKRAEETLLDVSLHHSAMKKLKESWKRGRPDIVHMCLLTILSDPLVKRDEVLIHTYDSKIIRVDPTTRIPKNYNRFVALIERLLVDGKVPSGEKPLLEVTGMTLAELTQKNRLVLLDEKGELVPPKALCALEDCLIGVGAYPHGDFSDEVKSVSWARYSIASATLEAHQALCRLIAHCY</sequence>
<feature type="site" description="Interaction with substrate rRNA" evidence="9">
    <location>
        <position position="105"/>
    </location>
</feature>
<comment type="catalytic activity">
    <reaction evidence="9">
        <text>a pseudouridine in rRNA + S-adenosyl-L-methionine = an N(1)-methylpseudouridine in rRNA + S-adenosyl-L-homocysteine + H(+)</text>
        <dbReference type="Rhea" id="RHEA:46696"/>
        <dbReference type="Rhea" id="RHEA-COMP:11634"/>
        <dbReference type="Rhea" id="RHEA-COMP:13933"/>
        <dbReference type="ChEBI" id="CHEBI:15378"/>
        <dbReference type="ChEBI" id="CHEBI:57856"/>
        <dbReference type="ChEBI" id="CHEBI:59789"/>
        <dbReference type="ChEBI" id="CHEBI:65314"/>
        <dbReference type="ChEBI" id="CHEBI:74890"/>
    </reaction>
</comment>
<dbReference type="SUPFAM" id="SSF75217">
    <property type="entry name" value="alpha/beta knot"/>
    <property type="match status" value="1"/>
</dbReference>
<dbReference type="Pfam" id="PF03587">
    <property type="entry name" value="EMG1"/>
    <property type="match status" value="1"/>
</dbReference>
<feature type="site" description="Interaction with substrate rRNA" evidence="9">
    <location>
        <position position="98"/>
    </location>
</feature>
<evidence type="ECO:0000313" key="10">
    <source>
        <dbReference type="EMBL" id="PSN82835.1"/>
    </source>
</evidence>
<comment type="function">
    <text evidence="9">Methyltransferase involved in ribosomal biogenesis. Specifically catalyzes the N1-methylation of the pseudouridine corresponding to position 914 in M.jannaschii 16S rRNA.</text>
</comment>
<keyword evidence="2 9" id="KW-0690">Ribosome biogenesis</keyword>
<accession>A0A2R6A927</accession>
<organism evidence="10 11">
    <name type="scientific">Candidatus Marsarchaeota G1 archaeon OSP_D</name>
    <dbReference type="NCBI Taxonomy" id="1978155"/>
    <lineage>
        <taxon>Archaea</taxon>
        <taxon>Candidatus Marsarchaeota</taxon>
        <taxon>Candidatus Marsarchaeota group 1</taxon>
    </lineage>
</organism>
<dbReference type="Gene3D" id="3.40.1280.10">
    <property type="match status" value="1"/>
</dbReference>
<comment type="subunit">
    <text evidence="9">Homodimer.</text>
</comment>
<comment type="similarity">
    <text evidence="1 9">Belongs to the class IV-like SAM-binding methyltransferase superfamily. RNA methyltransferase NEP1 family.</text>
</comment>
<feature type="binding site" evidence="9">
    <location>
        <begin position="191"/>
        <end position="196"/>
    </location>
    <ligand>
        <name>S-adenosyl-L-methionine</name>
        <dbReference type="ChEBI" id="CHEBI:59789"/>
    </ligand>
</feature>
<dbReference type="HAMAP" id="MF_00554">
    <property type="entry name" value="NEP1"/>
    <property type="match status" value="1"/>
</dbReference>
<dbReference type="InterPro" id="IPR029028">
    <property type="entry name" value="Alpha/beta_knot_MTases"/>
</dbReference>
<keyword evidence="4 9" id="KW-0489">Methyltransferase</keyword>
<feature type="binding site" evidence="9">
    <location>
        <position position="174"/>
    </location>
    <ligand>
        <name>S-adenosyl-L-methionine</name>
        <dbReference type="ChEBI" id="CHEBI:59789"/>
    </ligand>
</feature>
<keyword evidence="5 9" id="KW-0808">Transferase</keyword>
<evidence type="ECO:0000313" key="11">
    <source>
        <dbReference type="Proteomes" id="UP000240880"/>
    </source>
</evidence>
<dbReference type="AlphaFoldDB" id="A0A2R6A927"/>
<feature type="binding site" evidence="9">
    <location>
        <position position="169"/>
    </location>
    <ligand>
        <name>S-adenosyl-L-methionine</name>
        <dbReference type="ChEBI" id="CHEBI:59789"/>
    </ligand>
</feature>
<evidence type="ECO:0000256" key="6">
    <source>
        <dbReference type="ARBA" id="ARBA00022691"/>
    </source>
</evidence>
<evidence type="ECO:0000256" key="8">
    <source>
        <dbReference type="ARBA" id="ARBA00022884"/>
    </source>
</evidence>
<dbReference type="Proteomes" id="UP000240880">
    <property type="component" value="Unassembled WGS sequence"/>
</dbReference>
<dbReference type="EC" id="2.1.1.-" evidence="9"/>
<evidence type="ECO:0000256" key="1">
    <source>
        <dbReference type="ARBA" id="ARBA00008115"/>
    </source>
</evidence>
<comment type="caution">
    <text evidence="10">The sequence shown here is derived from an EMBL/GenBank/DDBJ whole genome shotgun (WGS) entry which is preliminary data.</text>
</comment>
<evidence type="ECO:0000256" key="9">
    <source>
        <dbReference type="HAMAP-Rule" id="MF_00554"/>
    </source>
</evidence>
<evidence type="ECO:0000256" key="4">
    <source>
        <dbReference type="ARBA" id="ARBA00022603"/>
    </source>
</evidence>
<dbReference type="EMBL" id="NEXC01000049">
    <property type="protein sequence ID" value="PSN82835.1"/>
    <property type="molecule type" value="Genomic_DNA"/>
</dbReference>
<name>A0A2R6A927_9ARCH</name>
<dbReference type="InterPro" id="IPR005304">
    <property type="entry name" value="Rbsml_bgen_MeTrfase_EMG1/NEP1"/>
</dbReference>
<proteinExistence type="inferred from homology"/>
<dbReference type="PANTHER" id="PTHR12636">
    <property type="entry name" value="NEP1/MRA1"/>
    <property type="match status" value="1"/>
</dbReference>
<dbReference type="GO" id="GO:0070475">
    <property type="term" value="P:rRNA base methylation"/>
    <property type="evidence" value="ECO:0007669"/>
    <property type="project" value="InterPro"/>
</dbReference>
<dbReference type="PANTHER" id="PTHR12636:SF5">
    <property type="entry name" value="RIBOSOMAL RNA SMALL SUBUNIT METHYLTRANSFERASE NEP1"/>
    <property type="match status" value="1"/>
</dbReference>
<protein>
    <recommendedName>
        <fullName evidence="9">Ribosomal RNA small subunit methyltransferase Nep1</fullName>
        <ecNumber evidence="9">2.1.1.-</ecNumber>
    </recommendedName>
    <alternativeName>
        <fullName evidence="9">16S rRNA (pseudouridine-N1-)-methyltransferase Nep1</fullName>
    </alternativeName>
</protein>
<feature type="site" description="Interaction with substrate rRNA" evidence="9">
    <location>
        <position position="59"/>
    </location>
</feature>
<evidence type="ECO:0000256" key="2">
    <source>
        <dbReference type="ARBA" id="ARBA00022517"/>
    </source>
</evidence>
<dbReference type="GO" id="GO:0019843">
    <property type="term" value="F:rRNA binding"/>
    <property type="evidence" value="ECO:0007669"/>
    <property type="project" value="UniProtKB-UniRule"/>
</dbReference>
<evidence type="ECO:0000256" key="3">
    <source>
        <dbReference type="ARBA" id="ARBA00022552"/>
    </source>
</evidence>